<evidence type="ECO:0000313" key="9">
    <source>
        <dbReference type="EMBL" id="MCU4754018.1"/>
    </source>
</evidence>
<evidence type="ECO:0000256" key="7">
    <source>
        <dbReference type="RuleBase" id="RU363032"/>
    </source>
</evidence>
<accession>A0AAP3E7L2</accession>
<evidence type="ECO:0000313" key="10">
    <source>
        <dbReference type="Proteomes" id="UP001321047"/>
    </source>
</evidence>
<keyword evidence="3" id="KW-1003">Cell membrane</keyword>
<feature type="domain" description="ABC transmembrane type-1" evidence="8">
    <location>
        <begin position="100"/>
        <end position="289"/>
    </location>
</feature>
<evidence type="ECO:0000256" key="4">
    <source>
        <dbReference type="ARBA" id="ARBA00022692"/>
    </source>
</evidence>
<dbReference type="InterPro" id="IPR050366">
    <property type="entry name" value="BP-dependent_transpt_permease"/>
</dbReference>
<gene>
    <name evidence="9" type="ORF">OB919_18890</name>
</gene>
<evidence type="ECO:0000256" key="1">
    <source>
        <dbReference type="ARBA" id="ARBA00004651"/>
    </source>
</evidence>
<keyword evidence="6 7" id="KW-0472">Membrane</keyword>
<dbReference type="SUPFAM" id="SSF161098">
    <property type="entry name" value="MetI-like"/>
    <property type="match status" value="1"/>
</dbReference>
<comment type="subcellular location">
    <subcellularLocation>
        <location evidence="1 7">Cell membrane</location>
        <topology evidence="1 7">Multi-pass membrane protein</topology>
    </subcellularLocation>
</comment>
<evidence type="ECO:0000259" key="8">
    <source>
        <dbReference type="PROSITE" id="PS50928"/>
    </source>
</evidence>
<keyword evidence="2 7" id="KW-0813">Transport</keyword>
<feature type="transmembrane region" description="Helical" evidence="7">
    <location>
        <begin position="139"/>
        <end position="157"/>
    </location>
</feature>
<dbReference type="PANTHER" id="PTHR43386:SF1">
    <property type="entry name" value="D,D-DIPEPTIDE TRANSPORT SYSTEM PERMEASE PROTEIN DDPC-RELATED"/>
    <property type="match status" value="1"/>
</dbReference>
<dbReference type="PANTHER" id="PTHR43386">
    <property type="entry name" value="OLIGOPEPTIDE TRANSPORT SYSTEM PERMEASE PROTEIN APPC"/>
    <property type="match status" value="1"/>
</dbReference>
<comment type="similarity">
    <text evidence="7">Belongs to the binding-protein-dependent transport system permease family.</text>
</comment>
<dbReference type="Pfam" id="PF00528">
    <property type="entry name" value="BPD_transp_1"/>
    <property type="match status" value="1"/>
</dbReference>
<reference evidence="9 10" key="1">
    <citation type="submission" date="2022-09" db="EMBL/GenBank/DDBJ databases">
        <title>Enrichment on poylsaccharides allowed isolation of novel metabolic and taxonomic groups of Haloarchaea.</title>
        <authorList>
            <person name="Sorokin D.Y."/>
            <person name="Elcheninov A.G."/>
            <person name="Khizhniak T.V."/>
            <person name="Kolganova T.V."/>
            <person name="Kublanov I.V."/>
        </authorList>
    </citation>
    <scope>NUCLEOTIDE SEQUENCE [LARGE SCALE GENOMIC DNA]</scope>
    <source>
        <strain evidence="9 10">AArc-curdl1</strain>
    </source>
</reference>
<dbReference type="AlphaFoldDB" id="A0AAP3E7L2"/>
<comment type="caution">
    <text evidence="9">The sequence shown here is derived from an EMBL/GenBank/DDBJ whole genome shotgun (WGS) entry which is preliminary data.</text>
</comment>
<feature type="transmembrane region" description="Helical" evidence="7">
    <location>
        <begin position="35"/>
        <end position="58"/>
    </location>
</feature>
<dbReference type="GO" id="GO:0005886">
    <property type="term" value="C:plasma membrane"/>
    <property type="evidence" value="ECO:0007669"/>
    <property type="project" value="UniProtKB-SubCell"/>
</dbReference>
<dbReference type="Pfam" id="PF12911">
    <property type="entry name" value="OppC_N"/>
    <property type="match status" value="1"/>
</dbReference>
<feature type="transmembrane region" description="Helical" evidence="7">
    <location>
        <begin position="266"/>
        <end position="288"/>
    </location>
</feature>
<dbReference type="InterPro" id="IPR025966">
    <property type="entry name" value="OppC_N"/>
</dbReference>
<dbReference type="InterPro" id="IPR000515">
    <property type="entry name" value="MetI-like"/>
</dbReference>
<proteinExistence type="inferred from homology"/>
<dbReference type="InterPro" id="IPR035906">
    <property type="entry name" value="MetI-like_sf"/>
</dbReference>
<dbReference type="GO" id="GO:0055085">
    <property type="term" value="P:transmembrane transport"/>
    <property type="evidence" value="ECO:0007669"/>
    <property type="project" value="InterPro"/>
</dbReference>
<dbReference type="Proteomes" id="UP001321047">
    <property type="component" value="Unassembled WGS sequence"/>
</dbReference>
<evidence type="ECO:0000256" key="5">
    <source>
        <dbReference type="ARBA" id="ARBA00022989"/>
    </source>
</evidence>
<name>A0AAP3E7L2_9EURY</name>
<keyword evidence="5 7" id="KW-1133">Transmembrane helix</keyword>
<evidence type="ECO:0000256" key="6">
    <source>
        <dbReference type="ARBA" id="ARBA00023136"/>
    </source>
</evidence>
<dbReference type="CDD" id="cd06261">
    <property type="entry name" value="TM_PBP2"/>
    <property type="match status" value="1"/>
</dbReference>
<evidence type="ECO:0000256" key="3">
    <source>
        <dbReference type="ARBA" id="ARBA00022475"/>
    </source>
</evidence>
<evidence type="ECO:0000256" key="2">
    <source>
        <dbReference type="ARBA" id="ARBA00022448"/>
    </source>
</evidence>
<dbReference type="Gene3D" id="1.10.3720.10">
    <property type="entry name" value="MetI-like"/>
    <property type="match status" value="1"/>
</dbReference>
<dbReference type="PROSITE" id="PS50928">
    <property type="entry name" value="ABC_TM1"/>
    <property type="match status" value="1"/>
</dbReference>
<feature type="transmembrane region" description="Helical" evidence="7">
    <location>
        <begin position="102"/>
        <end position="127"/>
    </location>
</feature>
<sequence length="301" mass="32485">MSTDTTGATIDTDQLAKDERRERIKRAWSRLSQSTLSLVGFAMIGLLFIIAIFAPVIAPYPEDAAGAIDFSRASQAPSLEHPMGTDTEGRDILSRVIFGTRIALLMGFVVLSIAISIGVTLGLIAGYMGGKTNAVIMRITDIFLAIPPTLLALAVIAATRPSLWYAMIAIAASWWTWYARLIQGEVLSIKENEFIEASRSLGAGWFHITFREILPNAIGPITVKATLDMGFVILVGAGLAFLGLGAQEPTADWGLMIATGRAHVRTYWWIATFPGLAISFAVLGFNLVGDGLRDVLDVEVE</sequence>
<feature type="transmembrane region" description="Helical" evidence="7">
    <location>
        <begin position="225"/>
        <end position="246"/>
    </location>
</feature>
<keyword evidence="4 7" id="KW-0812">Transmembrane</keyword>
<protein>
    <submittedName>
        <fullName evidence="9">ABC transporter permease</fullName>
    </submittedName>
</protein>
<dbReference type="EMBL" id="JAOPJZ010000027">
    <property type="protein sequence ID" value="MCU4754018.1"/>
    <property type="molecule type" value="Genomic_DNA"/>
</dbReference>
<organism evidence="9 10">
    <name type="scientific">Natronosalvus hydrolyticus</name>
    <dbReference type="NCBI Taxonomy" id="2979988"/>
    <lineage>
        <taxon>Archaea</taxon>
        <taxon>Methanobacteriati</taxon>
        <taxon>Methanobacteriota</taxon>
        <taxon>Stenosarchaea group</taxon>
        <taxon>Halobacteria</taxon>
        <taxon>Halobacteriales</taxon>
        <taxon>Natrialbaceae</taxon>
        <taxon>Natronosalvus</taxon>
    </lineage>
</organism>
<dbReference type="RefSeq" id="WP_342810324.1">
    <property type="nucleotide sequence ID" value="NZ_JAOPJZ010000027.1"/>
</dbReference>
<keyword evidence="10" id="KW-1185">Reference proteome</keyword>